<dbReference type="InterPro" id="IPR003416">
    <property type="entry name" value="MgtC/SapB/SrpB/YhiD_fam"/>
</dbReference>
<evidence type="ECO:0000256" key="1">
    <source>
        <dbReference type="ARBA" id="ARBA00004651"/>
    </source>
</evidence>
<accession>A0A3P4B365</accession>
<dbReference type="AlphaFoldDB" id="A0A3P4B365"/>
<evidence type="ECO:0000256" key="4">
    <source>
        <dbReference type="ARBA" id="ARBA00022692"/>
    </source>
</evidence>
<dbReference type="EMBL" id="UWPJ01000018">
    <property type="protein sequence ID" value="VCU70351.1"/>
    <property type="molecule type" value="Genomic_DNA"/>
</dbReference>
<comment type="subcellular location">
    <subcellularLocation>
        <location evidence="7">Cell inner membrane</location>
        <topology evidence="7">Multi-pass membrane protein</topology>
    </subcellularLocation>
    <subcellularLocation>
        <location evidence="1">Cell membrane</location>
        <topology evidence="1">Multi-pass membrane protein</topology>
    </subcellularLocation>
</comment>
<keyword evidence="10" id="KW-1185">Reference proteome</keyword>
<reference evidence="9 10" key="1">
    <citation type="submission" date="2018-10" db="EMBL/GenBank/DDBJ databases">
        <authorList>
            <person name="Criscuolo A."/>
        </authorList>
    </citation>
    <scope>NUCLEOTIDE SEQUENCE [LARGE SCALE GENOMIC DNA]</scope>
    <source>
        <strain evidence="9">DnA1</strain>
    </source>
</reference>
<feature type="domain" description="MgtC/SapB/SrpB/YhiD N-terminal" evidence="8">
    <location>
        <begin position="29"/>
        <end position="151"/>
    </location>
</feature>
<feature type="transmembrane region" description="Helical" evidence="7">
    <location>
        <begin position="82"/>
        <end position="99"/>
    </location>
</feature>
<keyword evidence="3" id="KW-1003">Cell membrane</keyword>
<evidence type="ECO:0000256" key="3">
    <source>
        <dbReference type="ARBA" id="ARBA00022475"/>
    </source>
</evidence>
<dbReference type="PANTHER" id="PTHR33778">
    <property type="entry name" value="PROTEIN MGTC"/>
    <property type="match status" value="1"/>
</dbReference>
<feature type="transmembrane region" description="Helical" evidence="7">
    <location>
        <begin position="52"/>
        <end position="70"/>
    </location>
</feature>
<dbReference type="InterPro" id="IPR049177">
    <property type="entry name" value="MgtC_SapB_SrpB_YhiD_N"/>
</dbReference>
<name>A0A3P4B365_9BURK</name>
<evidence type="ECO:0000256" key="2">
    <source>
        <dbReference type="ARBA" id="ARBA00009298"/>
    </source>
</evidence>
<keyword evidence="6 7" id="KW-0472">Membrane</keyword>
<keyword evidence="7" id="KW-0997">Cell inner membrane</keyword>
<comment type="similarity">
    <text evidence="2 7">Belongs to the MgtC/SapB family.</text>
</comment>
<dbReference type="GO" id="GO:0005886">
    <property type="term" value="C:plasma membrane"/>
    <property type="evidence" value="ECO:0007669"/>
    <property type="project" value="UniProtKB-SubCell"/>
</dbReference>
<feature type="transmembrane region" description="Helical" evidence="7">
    <location>
        <begin position="22"/>
        <end position="40"/>
    </location>
</feature>
<gene>
    <name evidence="9" type="ORF">PIGHUM_02423</name>
</gene>
<keyword evidence="5 7" id="KW-1133">Transmembrane helix</keyword>
<evidence type="ECO:0000256" key="7">
    <source>
        <dbReference type="RuleBase" id="RU365041"/>
    </source>
</evidence>
<dbReference type="PRINTS" id="PR01837">
    <property type="entry name" value="MGTCSAPBPROT"/>
</dbReference>
<evidence type="ECO:0000259" key="8">
    <source>
        <dbReference type="Pfam" id="PF02308"/>
    </source>
</evidence>
<dbReference type="Pfam" id="PF02308">
    <property type="entry name" value="MgtC"/>
    <property type="match status" value="1"/>
</dbReference>
<evidence type="ECO:0000313" key="10">
    <source>
        <dbReference type="Proteomes" id="UP000277294"/>
    </source>
</evidence>
<dbReference type="PANTHER" id="PTHR33778:SF1">
    <property type="entry name" value="MAGNESIUM TRANSPORTER YHID-RELATED"/>
    <property type="match status" value="1"/>
</dbReference>
<protein>
    <recommendedName>
        <fullName evidence="7">Protein MgtC</fullName>
    </recommendedName>
</protein>
<feature type="transmembrane region" description="Helical" evidence="7">
    <location>
        <begin position="106"/>
        <end position="127"/>
    </location>
</feature>
<keyword evidence="4 7" id="KW-0812">Transmembrane</keyword>
<evidence type="ECO:0000313" key="9">
    <source>
        <dbReference type="EMBL" id="VCU70351.1"/>
    </source>
</evidence>
<sequence>MWAQMGSVVAEEFADLSDAGEFARVFVRLVVAMALGGLLGLEREMRGTSAGLRTHMLVALGAALFVLVPLQGGMEVADMSRVLQGVISGIGFLGAGAILKAHDREIHGLTTAASIWLTAAIGIAAGMGREMTAILSTVFALVILALVRRITHARQAGTTRRRVIVPDRSGPGERPRED</sequence>
<feature type="transmembrane region" description="Helical" evidence="7">
    <location>
        <begin position="133"/>
        <end position="151"/>
    </location>
</feature>
<proteinExistence type="inferred from homology"/>
<organism evidence="9 10">
    <name type="scientific">Pigmentiphaga humi</name>
    <dbReference type="NCBI Taxonomy" id="2478468"/>
    <lineage>
        <taxon>Bacteria</taxon>
        <taxon>Pseudomonadati</taxon>
        <taxon>Pseudomonadota</taxon>
        <taxon>Betaproteobacteria</taxon>
        <taxon>Burkholderiales</taxon>
        <taxon>Alcaligenaceae</taxon>
        <taxon>Pigmentiphaga</taxon>
    </lineage>
</organism>
<evidence type="ECO:0000256" key="5">
    <source>
        <dbReference type="ARBA" id="ARBA00022989"/>
    </source>
</evidence>
<evidence type="ECO:0000256" key="6">
    <source>
        <dbReference type="ARBA" id="ARBA00023136"/>
    </source>
</evidence>
<dbReference type="Proteomes" id="UP000277294">
    <property type="component" value="Unassembled WGS sequence"/>
</dbReference>